<evidence type="ECO:0000256" key="1">
    <source>
        <dbReference type="SAM" id="Phobius"/>
    </source>
</evidence>
<keyword evidence="3" id="KW-1185">Reference proteome</keyword>
<proteinExistence type="predicted"/>
<dbReference type="AlphaFoldDB" id="A0A6G0TXF1"/>
<dbReference type="EMBL" id="VYZN01000014">
    <property type="protein sequence ID" value="KAE9539583.1"/>
    <property type="molecule type" value="Genomic_DNA"/>
</dbReference>
<feature type="transmembrane region" description="Helical" evidence="1">
    <location>
        <begin position="63"/>
        <end position="82"/>
    </location>
</feature>
<protein>
    <submittedName>
        <fullName evidence="2">Uncharacterized protein</fullName>
    </submittedName>
</protein>
<evidence type="ECO:0000313" key="2">
    <source>
        <dbReference type="EMBL" id="KAE9539583.1"/>
    </source>
</evidence>
<accession>A0A6G0TXF1</accession>
<organism evidence="2 3">
    <name type="scientific">Aphis glycines</name>
    <name type="common">Soybean aphid</name>
    <dbReference type="NCBI Taxonomy" id="307491"/>
    <lineage>
        <taxon>Eukaryota</taxon>
        <taxon>Metazoa</taxon>
        <taxon>Ecdysozoa</taxon>
        <taxon>Arthropoda</taxon>
        <taxon>Hexapoda</taxon>
        <taxon>Insecta</taxon>
        <taxon>Pterygota</taxon>
        <taxon>Neoptera</taxon>
        <taxon>Paraneoptera</taxon>
        <taxon>Hemiptera</taxon>
        <taxon>Sternorrhyncha</taxon>
        <taxon>Aphidomorpha</taxon>
        <taxon>Aphidoidea</taxon>
        <taxon>Aphididae</taxon>
        <taxon>Aphidini</taxon>
        <taxon>Aphis</taxon>
        <taxon>Aphis</taxon>
    </lineage>
</organism>
<evidence type="ECO:0000313" key="3">
    <source>
        <dbReference type="Proteomes" id="UP000475862"/>
    </source>
</evidence>
<comment type="caution">
    <text evidence="2">The sequence shown here is derived from an EMBL/GenBank/DDBJ whole genome shotgun (WGS) entry which is preliminary data.</text>
</comment>
<dbReference type="Proteomes" id="UP000475862">
    <property type="component" value="Unassembled WGS sequence"/>
</dbReference>
<gene>
    <name evidence="2" type="ORF">AGLY_004835</name>
</gene>
<keyword evidence="1" id="KW-0472">Membrane</keyword>
<name>A0A6G0TXF1_APHGL</name>
<feature type="transmembrane region" description="Helical" evidence="1">
    <location>
        <begin position="28"/>
        <end position="51"/>
    </location>
</feature>
<reference evidence="2 3" key="1">
    <citation type="submission" date="2019-08" db="EMBL/GenBank/DDBJ databases">
        <title>The genome of the soybean aphid Biotype 1, its phylome, world population structure and adaptation to the North American continent.</title>
        <authorList>
            <person name="Giordano R."/>
            <person name="Donthu R.K."/>
            <person name="Hernandez A.G."/>
            <person name="Wright C.L."/>
            <person name="Zimin A.V."/>
        </authorList>
    </citation>
    <scope>NUCLEOTIDE SEQUENCE [LARGE SCALE GENOMIC DNA]</scope>
    <source>
        <tissue evidence="2">Whole aphids</tissue>
    </source>
</reference>
<sequence length="191" mass="22563">MAESQEVCSIVYHKQKNHEGNTFSFEHFMNVFCLSAIRIISTTIIFCCLRFFEFIPHIMLQKLSAYTIIVDMFGSHLRYTSYYTNFISYRYSGWSRLYTGEIFYPFAIQASYYIMYYLYRTSPYSLVYIVMHDSDLSHRSRKCSQTHRTVCRSDTVAKQVPKIPATTGRIHQRRLQSQTEHACLIAKLVFV</sequence>
<feature type="transmembrane region" description="Helical" evidence="1">
    <location>
        <begin position="102"/>
        <end position="119"/>
    </location>
</feature>
<keyword evidence="1" id="KW-1133">Transmembrane helix</keyword>
<keyword evidence="1" id="KW-0812">Transmembrane</keyword>